<accession>G6FUN0</accession>
<proteinExistence type="predicted"/>
<evidence type="ECO:0000313" key="1">
    <source>
        <dbReference type="EMBL" id="EHC12960.1"/>
    </source>
</evidence>
<keyword evidence="2" id="KW-1185">Reference proteome</keyword>
<evidence type="ECO:0000313" key="2">
    <source>
        <dbReference type="Proteomes" id="UP000004344"/>
    </source>
</evidence>
<dbReference type="Proteomes" id="UP000004344">
    <property type="component" value="Unassembled WGS sequence"/>
</dbReference>
<protein>
    <submittedName>
        <fullName evidence="1">Uncharacterized protein</fullName>
    </submittedName>
</protein>
<sequence length="89" mass="10132">MKFVSEPAIADKIRKMNQRVKWQDPLVVQRGIDQTRLMLDDGRDEESEFSFLVVGDSGAGSHYTLLKQQNGIRDKLWLCAIACVMSSMQ</sequence>
<gene>
    <name evidence="1" type="ORF">FJSC11DRAFT_2577</name>
</gene>
<reference evidence="1 2" key="1">
    <citation type="submission" date="2011-09" db="EMBL/GenBank/DDBJ databases">
        <title>The draft genome of Fischerella sp. JSC-11.</title>
        <authorList>
            <consortium name="US DOE Joint Genome Institute (JGI-PGF)"/>
            <person name="Lucas S."/>
            <person name="Han J."/>
            <person name="Lapidus A."/>
            <person name="Cheng J.-F."/>
            <person name="Goodwin L."/>
            <person name="Pitluck S."/>
            <person name="Peters L."/>
            <person name="Land M.L."/>
            <person name="Hauser L."/>
            <person name="Sarkisova S."/>
            <person name="Bryant D.A."/>
            <person name="Brown I."/>
            <person name="Woyke T.J."/>
        </authorList>
    </citation>
    <scope>NUCLEOTIDE SEQUENCE [LARGE SCALE GENOMIC DNA]</scope>
    <source>
        <strain evidence="1 2">JSC-11</strain>
    </source>
</reference>
<name>G6FUN0_9CYAN</name>
<dbReference type="AlphaFoldDB" id="G6FUN0"/>
<comment type="caution">
    <text evidence="1">The sequence shown here is derived from an EMBL/GenBank/DDBJ whole genome shotgun (WGS) entry which is preliminary data.</text>
</comment>
<organism evidence="1 2">
    <name type="scientific">Fischerella thermalis JSC-11</name>
    <dbReference type="NCBI Taxonomy" id="741277"/>
    <lineage>
        <taxon>Bacteria</taxon>
        <taxon>Bacillati</taxon>
        <taxon>Cyanobacteriota</taxon>
        <taxon>Cyanophyceae</taxon>
        <taxon>Nostocales</taxon>
        <taxon>Hapalosiphonaceae</taxon>
        <taxon>Fischerella</taxon>
    </lineage>
</organism>
<dbReference type="EMBL" id="AGIZ01000007">
    <property type="protein sequence ID" value="EHC12960.1"/>
    <property type="molecule type" value="Genomic_DNA"/>
</dbReference>
<dbReference type="RefSeq" id="WP_009457256.1">
    <property type="nucleotide sequence ID" value="NZ_AGIZ01000007.1"/>
</dbReference>